<dbReference type="PROSITE" id="PS00028">
    <property type="entry name" value="ZINC_FINGER_C2H2_1"/>
    <property type="match status" value="1"/>
</dbReference>
<dbReference type="PROSITE" id="PS50157">
    <property type="entry name" value="ZINC_FINGER_C2H2_2"/>
    <property type="match status" value="1"/>
</dbReference>
<dbReference type="SUPFAM" id="SSF57667">
    <property type="entry name" value="beta-beta-alpha zinc fingers"/>
    <property type="match status" value="1"/>
</dbReference>
<dbReference type="Proteomes" id="UP000288716">
    <property type="component" value="Unassembled WGS sequence"/>
</dbReference>
<dbReference type="InterPro" id="IPR013087">
    <property type="entry name" value="Znf_C2H2_type"/>
</dbReference>
<keyword evidence="1" id="KW-0479">Metal-binding</keyword>
<proteinExistence type="predicted"/>
<dbReference type="SMART" id="SM00355">
    <property type="entry name" value="ZnF_C2H2"/>
    <property type="match status" value="2"/>
</dbReference>
<comment type="caution">
    <text evidence="4">The sequence shown here is derived from an EMBL/GenBank/DDBJ whole genome shotgun (WGS) entry which is preliminary data.</text>
</comment>
<gene>
    <name evidence="4" type="ORF">B4U80_12588</name>
</gene>
<dbReference type="GO" id="GO:0008270">
    <property type="term" value="F:zinc ion binding"/>
    <property type="evidence" value="ECO:0007669"/>
    <property type="project" value="UniProtKB-KW"/>
</dbReference>
<dbReference type="AlphaFoldDB" id="A0A443RD37"/>
<evidence type="ECO:0000256" key="1">
    <source>
        <dbReference type="PROSITE-ProRule" id="PRU00042"/>
    </source>
</evidence>
<evidence type="ECO:0000313" key="5">
    <source>
        <dbReference type="Proteomes" id="UP000288716"/>
    </source>
</evidence>
<evidence type="ECO:0000259" key="3">
    <source>
        <dbReference type="PROSITE" id="PS50157"/>
    </source>
</evidence>
<dbReference type="InterPro" id="IPR036236">
    <property type="entry name" value="Znf_C2H2_sf"/>
</dbReference>
<reference evidence="4 5" key="1">
    <citation type="journal article" date="2018" name="Gigascience">
        <title>Genomes of trombidid mites reveal novel predicted allergens and laterally-transferred genes associated with secondary metabolism.</title>
        <authorList>
            <person name="Dong X."/>
            <person name="Chaisiri K."/>
            <person name="Xia D."/>
            <person name="Armstrong S.D."/>
            <person name="Fang Y."/>
            <person name="Donnelly M.J."/>
            <person name="Kadowaki T."/>
            <person name="McGarry J.W."/>
            <person name="Darby A.C."/>
            <person name="Makepeace B.L."/>
        </authorList>
    </citation>
    <scope>NUCLEOTIDE SEQUENCE [LARGE SCALE GENOMIC DNA]</scope>
    <source>
        <strain evidence="4">UoL-UT</strain>
    </source>
</reference>
<sequence>MTFVIFSDVNLSDNVSSEEEIEEIETKKRKKKSHGTGKHKCHHRGCKYSNDNLKKVEDHQKRPKSSYNPAHPDAPGKAVVLANDEDLFPCQQCELTYANRSNLTRHIKLKH</sequence>
<dbReference type="EMBL" id="NCKV01048358">
    <property type="protein sequence ID" value="RWS13182.1"/>
    <property type="molecule type" value="Genomic_DNA"/>
</dbReference>
<dbReference type="VEuPathDB" id="VectorBase:LDEU014043"/>
<keyword evidence="5" id="KW-1185">Reference proteome</keyword>
<name>A0A443RD37_9ACAR</name>
<keyword evidence="1" id="KW-0863">Zinc-finger</keyword>
<keyword evidence="1" id="KW-0862">Zinc</keyword>
<evidence type="ECO:0000313" key="4">
    <source>
        <dbReference type="EMBL" id="RWS13182.1"/>
    </source>
</evidence>
<evidence type="ECO:0000256" key="2">
    <source>
        <dbReference type="SAM" id="MobiDB-lite"/>
    </source>
</evidence>
<feature type="compositionally biased region" description="Basic residues" evidence="2">
    <location>
        <begin position="27"/>
        <end position="46"/>
    </location>
</feature>
<protein>
    <recommendedName>
        <fullName evidence="3">C2H2-type domain-containing protein</fullName>
    </recommendedName>
</protein>
<organism evidence="4 5">
    <name type="scientific">Leptotrombidium deliense</name>
    <dbReference type="NCBI Taxonomy" id="299467"/>
    <lineage>
        <taxon>Eukaryota</taxon>
        <taxon>Metazoa</taxon>
        <taxon>Ecdysozoa</taxon>
        <taxon>Arthropoda</taxon>
        <taxon>Chelicerata</taxon>
        <taxon>Arachnida</taxon>
        <taxon>Acari</taxon>
        <taxon>Acariformes</taxon>
        <taxon>Trombidiformes</taxon>
        <taxon>Prostigmata</taxon>
        <taxon>Anystina</taxon>
        <taxon>Parasitengona</taxon>
        <taxon>Trombiculoidea</taxon>
        <taxon>Trombiculidae</taxon>
        <taxon>Leptotrombidium</taxon>
    </lineage>
</organism>
<feature type="region of interest" description="Disordered" evidence="2">
    <location>
        <begin position="15"/>
        <end position="77"/>
    </location>
</feature>
<accession>A0A443RD37</accession>
<feature type="domain" description="C2H2-type" evidence="3">
    <location>
        <begin position="88"/>
        <end position="111"/>
    </location>
</feature>
<dbReference type="Gene3D" id="3.30.160.60">
    <property type="entry name" value="Classic Zinc Finger"/>
    <property type="match status" value="1"/>
</dbReference>